<feature type="region of interest" description="Disordered" evidence="1">
    <location>
        <begin position="167"/>
        <end position="190"/>
    </location>
</feature>
<name>A0A6L2MC35_TANCI</name>
<evidence type="ECO:0000256" key="1">
    <source>
        <dbReference type="SAM" id="MobiDB-lite"/>
    </source>
</evidence>
<proteinExistence type="predicted"/>
<dbReference type="InterPro" id="IPR057670">
    <property type="entry name" value="SH3_retrovirus"/>
</dbReference>
<dbReference type="PANTHER" id="PTHR42648:SF27">
    <property type="entry name" value="RNA-DIRECTED DNA POLYMERASE"/>
    <property type="match status" value="1"/>
</dbReference>
<dbReference type="InterPro" id="IPR036397">
    <property type="entry name" value="RNaseH_sf"/>
</dbReference>
<evidence type="ECO:0000313" key="3">
    <source>
        <dbReference type="EMBL" id="GEU71566.1"/>
    </source>
</evidence>
<dbReference type="InterPro" id="IPR039537">
    <property type="entry name" value="Retrotran_Ty1/copia-like"/>
</dbReference>
<organism evidence="3">
    <name type="scientific">Tanacetum cinerariifolium</name>
    <name type="common">Dalmatian daisy</name>
    <name type="synonym">Chrysanthemum cinerariifolium</name>
    <dbReference type="NCBI Taxonomy" id="118510"/>
    <lineage>
        <taxon>Eukaryota</taxon>
        <taxon>Viridiplantae</taxon>
        <taxon>Streptophyta</taxon>
        <taxon>Embryophyta</taxon>
        <taxon>Tracheophyta</taxon>
        <taxon>Spermatophyta</taxon>
        <taxon>Magnoliopsida</taxon>
        <taxon>eudicotyledons</taxon>
        <taxon>Gunneridae</taxon>
        <taxon>Pentapetalae</taxon>
        <taxon>asterids</taxon>
        <taxon>campanulids</taxon>
        <taxon>Asterales</taxon>
        <taxon>Asteraceae</taxon>
        <taxon>Asteroideae</taxon>
        <taxon>Anthemideae</taxon>
        <taxon>Anthemidinae</taxon>
        <taxon>Tanacetum</taxon>
    </lineage>
</organism>
<dbReference type="AlphaFoldDB" id="A0A6L2MC35"/>
<accession>A0A6L2MC35</accession>
<dbReference type="SUPFAM" id="SSF53098">
    <property type="entry name" value="Ribonuclease H-like"/>
    <property type="match status" value="1"/>
</dbReference>
<dbReference type="InterPro" id="IPR012337">
    <property type="entry name" value="RNaseH-like_sf"/>
</dbReference>
<reference evidence="3" key="1">
    <citation type="journal article" date="2019" name="Sci. Rep.">
        <title>Draft genome of Tanacetum cinerariifolium, the natural source of mosquito coil.</title>
        <authorList>
            <person name="Yamashiro T."/>
            <person name="Shiraishi A."/>
            <person name="Satake H."/>
            <person name="Nakayama K."/>
        </authorList>
    </citation>
    <scope>NUCLEOTIDE SEQUENCE</scope>
</reference>
<dbReference type="Pfam" id="PF25597">
    <property type="entry name" value="SH3_retrovirus"/>
    <property type="match status" value="1"/>
</dbReference>
<comment type="caution">
    <text evidence="3">The sequence shown here is derived from an EMBL/GenBank/DDBJ whole genome shotgun (WGS) entry which is preliminary data.</text>
</comment>
<feature type="compositionally biased region" description="Basic residues" evidence="1">
    <location>
        <begin position="173"/>
        <end position="190"/>
    </location>
</feature>
<dbReference type="EMBL" id="BKCJ010006328">
    <property type="protein sequence ID" value="GEU71566.1"/>
    <property type="molecule type" value="Genomic_DNA"/>
</dbReference>
<gene>
    <name evidence="3" type="ORF">Tci_043544</name>
</gene>
<dbReference type="Gene3D" id="3.30.420.10">
    <property type="entry name" value="Ribonuclease H-like superfamily/Ribonuclease H"/>
    <property type="match status" value="1"/>
</dbReference>
<evidence type="ECO:0000259" key="2">
    <source>
        <dbReference type="Pfam" id="PF25597"/>
    </source>
</evidence>
<dbReference type="GO" id="GO:0003676">
    <property type="term" value="F:nucleic acid binding"/>
    <property type="evidence" value="ECO:0007669"/>
    <property type="project" value="InterPro"/>
</dbReference>
<feature type="domain" description="Retroviral polymerase SH3-like" evidence="2">
    <location>
        <begin position="278"/>
        <end position="323"/>
    </location>
</feature>
<sequence>MVLEIAPVAIIDRQLPFEYTITSRSADVMVVFLRVEKKMYVIEQPISHAPTSDFAANVLAEWNAVYDAHNEVGCLMLGSMTPELHRKFENYSSYDMLQELKFMFEKQAGVESDFAGFVRNYNMHNMRKTIGELNALLIEYENCLPKKAETPQGTTIRSGKIQKANKKLLNAKGKGKRKGKGKDKSNKRSKHNLDSTYLWNCRLAHISTMTRKRFPHHTKRVTDLLGILHIDVCDPLRHVSRQGARYFITFTDDYSHYGYFYLLNHKHEVFETYKVWGCEALVKRDMPDKLQQRSIKYIFIGYLKETMSYYFYFSPKNKIVVARYGKAAFIPGIKIYRDRSKRLIRIGQNAYMDNILKRYKMDNSKRGHILMQERLNLNKTQGALTPKEVKRMQKVPYASAVGSIMYAVRCTRPDVAFA</sequence>
<protein>
    <submittedName>
        <fullName evidence="3">Retrotransposon protein, putative, Ty1-copia subclass</fullName>
    </submittedName>
</protein>
<dbReference type="PANTHER" id="PTHR42648">
    <property type="entry name" value="TRANSPOSASE, PUTATIVE-RELATED"/>
    <property type="match status" value="1"/>
</dbReference>